<evidence type="ECO:0000256" key="1">
    <source>
        <dbReference type="ARBA" id="ARBA00009375"/>
    </source>
</evidence>
<evidence type="ECO:0000313" key="7">
    <source>
        <dbReference type="RefSeq" id="XP_013409955.1"/>
    </source>
</evidence>
<proteinExistence type="inferred from homology"/>
<dbReference type="STRING" id="7574.A0A1S3JHR2"/>
<dbReference type="Proteomes" id="UP000085678">
    <property type="component" value="Unplaced"/>
</dbReference>
<organism evidence="6 7">
    <name type="scientific">Lingula anatina</name>
    <name type="common">Brachiopod</name>
    <name type="synonym">Lingula unguis</name>
    <dbReference type="NCBI Taxonomy" id="7574"/>
    <lineage>
        <taxon>Eukaryota</taxon>
        <taxon>Metazoa</taxon>
        <taxon>Spiralia</taxon>
        <taxon>Lophotrochozoa</taxon>
        <taxon>Brachiopoda</taxon>
        <taxon>Linguliformea</taxon>
        <taxon>Lingulata</taxon>
        <taxon>Lingulida</taxon>
        <taxon>Linguloidea</taxon>
        <taxon>Lingulidae</taxon>
        <taxon>Lingula</taxon>
    </lineage>
</organism>
<dbReference type="GO" id="GO:0005737">
    <property type="term" value="C:cytoplasm"/>
    <property type="evidence" value="ECO:0007669"/>
    <property type="project" value="TreeGrafter"/>
</dbReference>
<dbReference type="FunFam" id="3.30.70.580:FF:000007">
    <property type="entry name" value="tRNA pseudouridine synthase"/>
    <property type="match status" value="1"/>
</dbReference>
<dbReference type="GO" id="GO:0031119">
    <property type="term" value="P:tRNA pseudouridine synthesis"/>
    <property type="evidence" value="ECO:0007669"/>
    <property type="project" value="TreeGrafter"/>
</dbReference>
<accession>A0A1S3JHR2</accession>
<protein>
    <submittedName>
        <fullName evidence="7">tRNA pseudouridine(38/39) synthase isoform X1</fullName>
    </submittedName>
</protein>
<dbReference type="FunCoup" id="A0A1S3JHR2">
    <property type="interactions" value="2513"/>
</dbReference>
<feature type="domain" description="Pseudouridine synthase I TruA alpha/beta" evidence="5">
    <location>
        <begin position="248"/>
        <end position="360"/>
    </location>
</feature>
<dbReference type="InterPro" id="IPR020103">
    <property type="entry name" value="PsdUridine_synth_cat_dom_sf"/>
</dbReference>
<dbReference type="HAMAP" id="MF_00171">
    <property type="entry name" value="TruA"/>
    <property type="match status" value="1"/>
</dbReference>
<name>A0A1S3JHR2_LINAN</name>
<evidence type="ECO:0000259" key="5">
    <source>
        <dbReference type="Pfam" id="PF01416"/>
    </source>
</evidence>
<dbReference type="Pfam" id="PF01416">
    <property type="entry name" value="PseudoU_synth_1"/>
    <property type="match status" value="1"/>
</dbReference>
<dbReference type="AlphaFoldDB" id="A0A1S3JHR2"/>
<dbReference type="OrthoDB" id="25767at2759"/>
<dbReference type="GO" id="GO:0009982">
    <property type="term" value="F:pseudouridine synthase activity"/>
    <property type="evidence" value="ECO:0007669"/>
    <property type="project" value="InterPro"/>
</dbReference>
<dbReference type="InterPro" id="IPR020094">
    <property type="entry name" value="TruA/RsuA/RluB/E/F_N"/>
</dbReference>
<dbReference type="SUPFAM" id="SSF55120">
    <property type="entry name" value="Pseudouridine synthase"/>
    <property type="match status" value="1"/>
</dbReference>
<dbReference type="InterPro" id="IPR020095">
    <property type="entry name" value="PsdUridine_synth_TruA_C"/>
</dbReference>
<dbReference type="GeneID" id="106173384"/>
<keyword evidence="6" id="KW-1185">Reference proteome</keyword>
<dbReference type="PANTHER" id="PTHR11142">
    <property type="entry name" value="PSEUDOURIDYLATE SYNTHASE"/>
    <property type="match status" value="1"/>
</dbReference>
<dbReference type="GO" id="GO:1990481">
    <property type="term" value="P:mRNA pseudouridine synthesis"/>
    <property type="evidence" value="ECO:0007669"/>
    <property type="project" value="TreeGrafter"/>
</dbReference>
<dbReference type="NCBIfam" id="TIGR00071">
    <property type="entry name" value="hisT_truA"/>
    <property type="match status" value="1"/>
</dbReference>
<dbReference type="Gene3D" id="3.30.70.580">
    <property type="entry name" value="Pseudouridine synthase I, catalytic domain, N-terminal subdomain"/>
    <property type="match status" value="1"/>
</dbReference>
<dbReference type="KEGG" id="lak:106173384"/>
<dbReference type="PANTHER" id="PTHR11142:SF5">
    <property type="entry name" value="TRNA PSEUDOURIDINE(38_39) SYNTHASE"/>
    <property type="match status" value="1"/>
</dbReference>
<gene>
    <name evidence="7" type="primary">LOC106173384</name>
</gene>
<dbReference type="CDD" id="cd02569">
    <property type="entry name" value="PseudoU_synth_ScPus3"/>
    <property type="match status" value="1"/>
</dbReference>
<dbReference type="InterPro" id="IPR041707">
    <property type="entry name" value="Pus3-like"/>
</dbReference>
<keyword evidence="4" id="KW-0175">Coiled coil</keyword>
<keyword evidence="3" id="KW-0413">Isomerase</keyword>
<dbReference type="InterPro" id="IPR020097">
    <property type="entry name" value="PsdUridine_synth_TruA_a/b_dom"/>
</dbReference>
<dbReference type="InterPro" id="IPR001406">
    <property type="entry name" value="PsdUridine_synth_TruA"/>
</dbReference>
<evidence type="ECO:0000256" key="4">
    <source>
        <dbReference type="SAM" id="Coils"/>
    </source>
</evidence>
<keyword evidence="2" id="KW-0819">tRNA processing</keyword>
<evidence type="ECO:0000313" key="6">
    <source>
        <dbReference type="Proteomes" id="UP000085678"/>
    </source>
</evidence>
<dbReference type="Gene3D" id="3.30.70.660">
    <property type="entry name" value="Pseudouridine synthase I, catalytic domain, C-terminal subdomain"/>
    <property type="match status" value="1"/>
</dbReference>
<dbReference type="InParanoid" id="A0A1S3JHR2"/>
<sequence>MFFVSSLEKRWLNEFRYCIGYNYFAHFTRCFHVKIMDDQNKTLEAKSKEELVSQIQQLQAHVTQLKNIIARDRAEGKAKERRKQQRPFDFTKYNTRHVALKIAYLGWDYHGFAVQEDTDKTIEAALFDALIKTRLIESRATSCYHRCGRTDKGVSALGQVISIDLRTNLLEGVGVKVRENGTAHLRPGDKVTEIRYVHILNKVLPPELRVLAWTPVDPEFSARFSCLQRMYKYMFPRGDADIQLMNEAAGKLIGEHDYRNLCKMDVGNGVVNYIRRIISTQVKPLDSRLDGYQMCELTVVGQAFLWHQIRCIVAVLLLIGQGKERVEIIDELLDVERNPRKPQYTMASEIPLILYDCDYEGLNWHYETDCHEETIKHLQTLWTEQTVKSTMLKRMLDYLEKVKITESQPDGTVREQPWQQYKTVQHQCSSLVPGNKPRTYKPLLEREVCESLEDRINHYVKRRKIEIKTLPAEMGTEESEDS</sequence>
<evidence type="ECO:0000256" key="2">
    <source>
        <dbReference type="ARBA" id="ARBA00022694"/>
    </source>
</evidence>
<comment type="similarity">
    <text evidence="1">Belongs to the tRNA pseudouridine synthase TruA family.</text>
</comment>
<dbReference type="GO" id="GO:0003723">
    <property type="term" value="F:RNA binding"/>
    <property type="evidence" value="ECO:0007669"/>
    <property type="project" value="InterPro"/>
</dbReference>
<dbReference type="GO" id="GO:0005634">
    <property type="term" value="C:nucleus"/>
    <property type="evidence" value="ECO:0007669"/>
    <property type="project" value="TreeGrafter"/>
</dbReference>
<feature type="coiled-coil region" evidence="4">
    <location>
        <begin position="48"/>
        <end position="75"/>
    </location>
</feature>
<reference evidence="7" key="1">
    <citation type="submission" date="2025-08" db="UniProtKB">
        <authorList>
            <consortium name="RefSeq"/>
        </authorList>
    </citation>
    <scope>IDENTIFICATION</scope>
    <source>
        <tissue evidence="7">Gonads</tissue>
    </source>
</reference>
<evidence type="ECO:0000256" key="3">
    <source>
        <dbReference type="ARBA" id="ARBA00023235"/>
    </source>
</evidence>
<dbReference type="RefSeq" id="XP_013409955.1">
    <property type="nucleotide sequence ID" value="XM_013554501.2"/>
</dbReference>